<evidence type="ECO:0000313" key="3">
    <source>
        <dbReference type="Proteomes" id="UP000188729"/>
    </source>
</evidence>
<dbReference type="STRING" id="1915074.SPHI_10700"/>
<dbReference type="RefSeq" id="WP_076743838.1">
    <property type="nucleotide sequence ID" value="NZ_MPSB01000003.1"/>
</dbReference>
<evidence type="ECO:0000259" key="1">
    <source>
        <dbReference type="SMART" id="SM00460"/>
    </source>
</evidence>
<dbReference type="SMART" id="SM00460">
    <property type="entry name" value="TGc"/>
    <property type="match status" value="1"/>
</dbReference>
<gene>
    <name evidence="2" type="ORF">SPHI_10700</name>
</gene>
<dbReference type="Gene3D" id="2.60.40.2250">
    <property type="match status" value="1"/>
</dbReference>
<dbReference type="EMBL" id="MPSB01000003">
    <property type="protein sequence ID" value="ONF96875.1"/>
    <property type="molecule type" value="Genomic_DNA"/>
</dbReference>
<dbReference type="AlphaFoldDB" id="A0A1V2EWL7"/>
<keyword evidence="3" id="KW-1185">Reference proteome</keyword>
<dbReference type="PANTHER" id="PTHR33490">
    <property type="entry name" value="BLR5614 PROTEIN-RELATED"/>
    <property type="match status" value="1"/>
</dbReference>
<protein>
    <submittedName>
        <fullName evidence="2">Transglutaminase-like superfamily protein</fullName>
    </submittedName>
</protein>
<sequence length="269" mass="29181">MRLAIDVHLDYGFPEPADVLLQVEAAAMHDQRIEAEALVIHSDHPIRAIPGEDGIGQRCWARGEQRLVADYHATVAIERPAINLASLSATPVRDLPAETIRYLLPSRYIESDRFEHFVRRQFAGLSGGALALGLADWVRGAIEYSGVAGGGGSALTTFAERRGVCRDYAHLLVALARAAEIPARCVAVYAPGVDPPDFHAVAELWLGGAWHLVDATGMANCGNIARVAIGLDATEIAFMTIFGSAFLYRQTVSVRQLSDTKEQPEEIVR</sequence>
<dbReference type="PANTHER" id="PTHR33490:SF12">
    <property type="entry name" value="BLL5557 PROTEIN"/>
    <property type="match status" value="1"/>
</dbReference>
<reference evidence="2 3" key="1">
    <citation type="submission" date="2016-11" db="EMBL/GenBank/DDBJ databases">
        <title>Genome sequence of Sphingomonas jeddahensis G39.</title>
        <authorList>
            <person name="Poehlein A."/>
            <person name="Wuebbeler J.H."/>
            <person name="Steinbuechel A."/>
            <person name="Daniel R."/>
        </authorList>
    </citation>
    <scope>NUCLEOTIDE SEQUENCE [LARGE SCALE GENOMIC DNA]</scope>
    <source>
        <strain evidence="2 3">G39</strain>
    </source>
</reference>
<dbReference type="Gene3D" id="3.10.620.30">
    <property type="match status" value="1"/>
</dbReference>
<proteinExistence type="predicted"/>
<name>A0A1V2EWL7_9SPHN</name>
<dbReference type="OrthoDB" id="5438043at2"/>
<dbReference type="Proteomes" id="UP000188729">
    <property type="component" value="Unassembled WGS sequence"/>
</dbReference>
<comment type="caution">
    <text evidence="2">The sequence shown here is derived from an EMBL/GenBank/DDBJ whole genome shotgun (WGS) entry which is preliminary data.</text>
</comment>
<dbReference type="InterPro" id="IPR038765">
    <property type="entry name" value="Papain-like_cys_pep_sf"/>
</dbReference>
<feature type="domain" description="Transglutaminase-like" evidence="1">
    <location>
        <begin position="157"/>
        <end position="217"/>
    </location>
</feature>
<organism evidence="2 3">
    <name type="scientific">Sphingomonas jeddahensis</name>
    <dbReference type="NCBI Taxonomy" id="1915074"/>
    <lineage>
        <taxon>Bacteria</taxon>
        <taxon>Pseudomonadati</taxon>
        <taxon>Pseudomonadota</taxon>
        <taxon>Alphaproteobacteria</taxon>
        <taxon>Sphingomonadales</taxon>
        <taxon>Sphingomonadaceae</taxon>
        <taxon>Sphingomonas</taxon>
    </lineage>
</organism>
<dbReference type="InterPro" id="IPR002931">
    <property type="entry name" value="Transglutaminase-like"/>
</dbReference>
<dbReference type="SUPFAM" id="SSF54001">
    <property type="entry name" value="Cysteine proteinases"/>
    <property type="match status" value="1"/>
</dbReference>
<evidence type="ECO:0000313" key="2">
    <source>
        <dbReference type="EMBL" id="ONF96875.1"/>
    </source>
</evidence>
<accession>A0A1V2EWL7</accession>
<dbReference type="Pfam" id="PF01841">
    <property type="entry name" value="Transglut_core"/>
    <property type="match status" value="1"/>
</dbReference>